<feature type="compositionally biased region" description="Basic and acidic residues" evidence="1">
    <location>
        <begin position="1209"/>
        <end position="1218"/>
    </location>
</feature>
<feature type="compositionally biased region" description="Basic and acidic residues" evidence="1">
    <location>
        <begin position="1932"/>
        <end position="1941"/>
    </location>
</feature>
<evidence type="ECO:0000313" key="2">
    <source>
        <dbReference type="EMBL" id="CAD1475864.1"/>
    </source>
</evidence>
<feature type="region of interest" description="Disordered" evidence="1">
    <location>
        <begin position="1891"/>
        <end position="2059"/>
    </location>
</feature>
<feature type="compositionally biased region" description="Basic and acidic residues" evidence="1">
    <location>
        <begin position="1893"/>
        <end position="1923"/>
    </location>
</feature>
<feature type="compositionally biased region" description="Acidic residues" evidence="1">
    <location>
        <begin position="44"/>
        <end position="59"/>
    </location>
</feature>
<feature type="compositionally biased region" description="Basic and acidic residues" evidence="1">
    <location>
        <begin position="537"/>
        <end position="568"/>
    </location>
</feature>
<feature type="compositionally biased region" description="Polar residues" evidence="1">
    <location>
        <begin position="613"/>
        <end position="626"/>
    </location>
</feature>
<feature type="compositionally biased region" description="Basic and acidic residues" evidence="1">
    <location>
        <begin position="1441"/>
        <end position="1450"/>
    </location>
</feature>
<feature type="compositionally biased region" description="Polar residues" evidence="1">
    <location>
        <begin position="1484"/>
        <end position="1497"/>
    </location>
</feature>
<feature type="region of interest" description="Disordered" evidence="1">
    <location>
        <begin position="1559"/>
        <end position="1629"/>
    </location>
</feature>
<feature type="compositionally biased region" description="Basic and acidic residues" evidence="1">
    <location>
        <begin position="1582"/>
        <end position="1592"/>
    </location>
</feature>
<feature type="compositionally biased region" description="Basic and acidic residues" evidence="1">
    <location>
        <begin position="1459"/>
        <end position="1481"/>
    </location>
</feature>
<feature type="compositionally biased region" description="Basic and acidic residues" evidence="1">
    <location>
        <begin position="1102"/>
        <end position="1117"/>
    </location>
</feature>
<proteinExistence type="predicted"/>
<feature type="region of interest" description="Disordered" evidence="1">
    <location>
        <begin position="1098"/>
        <end position="1170"/>
    </location>
</feature>
<feature type="region of interest" description="Disordered" evidence="1">
    <location>
        <begin position="1182"/>
        <end position="1224"/>
    </location>
</feature>
<reference evidence="2" key="1">
    <citation type="submission" date="2020-07" db="EMBL/GenBank/DDBJ databases">
        <authorList>
            <person name="Nazaruddin N."/>
        </authorList>
    </citation>
    <scope>NUCLEOTIDE SEQUENCE</scope>
</reference>
<name>A0A6V7HAJ5_9HYME</name>
<feature type="region of interest" description="Disordered" evidence="1">
    <location>
        <begin position="1"/>
        <end position="111"/>
    </location>
</feature>
<feature type="compositionally biased region" description="Basic and acidic residues" evidence="1">
    <location>
        <begin position="736"/>
        <end position="747"/>
    </location>
</feature>
<feature type="compositionally biased region" description="Basic and acidic residues" evidence="1">
    <location>
        <begin position="821"/>
        <end position="867"/>
    </location>
</feature>
<feature type="region of interest" description="Disordered" evidence="1">
    <location>
        <begin position="2131"/>
        <end position="2162"/>
    </location>
</feature>
<sequence>MPHGARNRRNRKGRNNRRRVQRQRTPGRATSDNETTVESPERIDVEEEEEEEEKDEEETNNSGNLDVHRRDETDDQPRSIENNERNATVDVDEGAIASNEMPSHNRRSQEKCRIEMGTVQPGIKVMKITTISSSPLEAKIDHIAGVGIVETGSKIEITKNEAIVTISEPVDPFSRVTTRADKKKSDSNEECSLAGSNERLQIRDVSDCDTVETDHVRPVIVEMESDVEKERTWTELTARAGFQPDFDESDPSTQAPAEARHAWDSVMPREVERKLRSFIEGLKLPTYAEDVEESARATTGRGRISGSARKKSERRKRAAFEAQHAHCQAANRFLDIIQEEGEKLSEDEEQHIRDFINEEIGKYRRERHSSNFEQTTVKINVIDVDEEMPGRKEDDERGTVKPDEAETECESKETREESRLIGEEDSREENLNLKESDDTRESEREGEENVNVKDGVAVEDESVEGSGSFKIEELEGSIEEGASERKDDNVGEIEEVESEILITLSGDSANRSDSELNMEGETNGQILAEDASQVQLDESRTDAVESREASQEKVALVRDDASAEKQSEISESSNVGERCTIIEIRENGEEKLESEESQDSSDVMSEEVKVEQLGTNAESKTSTSGTLIEETAREEKLDLGNSEAIENGEKSAEISGESSRASEIKPVKVNEESETKSEEIDRDEQLDENEMKSAKVEEKSLHGNETKSRETKEELSLENETKSAELIEETGTESTKVNKELLQENETKCVGGESAKIDEEKEAKPTVVNGESWEERETSKPTESKEESLQERETKSAKVDEESLRGKEAKPTVPVLDGDSPEAKETKSETKVEEESSRQVKSAQEIKTKPTEASRGSSRENEAKSAEASEESSGSRRLSAETVRTERFAKPTDINISESRVTKFVSTESSTTRSYSTESKHSKIVSRVNGVDRSTKERSRPPTPPKRSSSLSSIDLQDKTIYSRVHDDPSACPLRRRKEAKETTDVENPPTRPPLPKENIAATDASSFAQPRSVHPSQARTTIGSLGTLLTLISGSDATVENIRDALRNVDQPALALPENAREIIDDLRADGRCACSESDSIELRNCVENGVDLGNGATPEITRDHLARRETREKSPVSKSSGKSVARVPIERIVKVVMEPSEDPGEDRPTVSKSGKIRGTSTGEEKIGPRQALRHVREKVIKSEASTTLSTRTVETEERTPSPGGKVESSKDARELTTSEQEFEEIYKCSTLGDRDRKERGKCESPSEILDAILNMQRGHSTDKEKLETDYHDSSSSATTLSTVMYSPMDAWQADIYSIIAEEARKSKLKRQAEREVESSSLRSKLPFLKADFESLHDEVPVTPEPIPYSPVEDLYYVPVESRTNYANDRSREDETVSGPGSLKDLCIKRILSMPYGLHVINEITVPEFDVFRSLRSIPVFANNVTSDEIRGVPLNTHGVNERQAERARLTTASPGSKRPDAREIAVSDQGKSERLEQRPRRQTSMASDSSGTWVGLSTTKDPRLLVCLSPSQQKTAIKTSADDLLDLHKKFLNRHSYFDEEPPRRVPVPKYRVELLPIGESKERDRKHDGKSTTTSRLLEIIKENSDSSKRSRSTRLPKSKNEARVKFDETSRSDSRSSHARSNTFDKGRERLKVTRLCDWLNLARGEEPVDDTLSDDLLIEPSVERREFDKRRFSGRIRGSERADVTKQPAAEQKIGGERATPVHFISAASPPDRPEPPVRSSTPFNKSPLITLNSAIIDKSITATPDTAGKRTPPTRRAVDHSRYNVNPALIDDRVEVPPRVKRVVNVDKSCIDTTSIFDQNPPRSHLQPRRYKNNEVEENAKHVAATEIMQNLKKLQTETEDQLEGLGKYSLSQEYFAQQLRYIELLENQLKNVILAEEEEKEAFEEFQNHVRGERERAGAAKDEPKRKPVDPDKPFDRAGGNVSGDRSKDDDSRVESQSWQERSENVESDRSETIDKHGRRDFSRKVRHENGLREEESCEEIEHVEQHSVITKRGEKVAEKMRQESGSRGKSSAGDKTTAKDERRSRKENTSSQVSDARKAVEAKEKSNASAVVVNGEAFRRKMYDEYVHKVLEREERKHHKVVKISTREDIQRASNKLAKSGMSAVEREFIEKARNRLNKFGIKLDESEPDNESDKGGDVTVGKSERKTTNDRMQETEKNMVKAKCLIDGKQLEDANKLPKHLQEFLKMSATFDDGESHRESRIAVLPRRCFPFAAQLRRIVSRVLTAWIWILRETNGVPDIGYI</sequence>
<dbReference type="EMBL" id="CAJDYZ010008822">
    <property type="protein sequence ID" value="CAD1475864.1"/>
    <property type="molecule type" value="Genomic_DNA"/>
</dbReference>
<dbReference type="Proteomes" id="UP000752696">
    <property type="component" value="Unassembled WGS sequence"/>
</dbReference>
<organism evidence="2 3">
    <name type="scientific">Heterotrigona itama</name>
    <dbReference type="NCBI Taxonomy" id="395501"/>
    <lineage>
        <taxon>Eukaryota</taxon>
        <taxon>Metazoa</taxon>
        <taxon>Ecdysozoa</taxon>
        <taxon>Arthropoda</taxon>
        <taxon>Hexapoda</taxon>
        <taxon>Insecta</taxon>
        <taxon>Pterygota</taxon>
        <taxon>Neoptera</taxon>
        <taxon>Endopterygota</taxon>
        <taxon>Hymenoptera</taxon>
        <taxon>Apocrita</taxon>
        <taxon>Aculeata</taxon>
        <taxon>Apoidea</taxon>
        <taxon>Anthophila</taxon>
        <taxon>Apidae</taxon>
        <taxon>Heterotrigona</taxon>
    </lineage>
</organism>
<feature type="compositionally biased region" description="Polar residues" evidence="1">
    <location>
        <begin position="1185"/>
        <end position="1194"/>
    </location>
</feature>
<feature type="region of interest" description="Disordered" evidence="1">
    <location>
        <begin position="293"/>
        <end position="317"/>
    </location>
</feature>
<feature type="compositionally biased region" description="Basic and acidic residues" evidence="1">
    <location>
        <begin position="388"/>
        <end position="443"/>
    </location>
</feature>
<evidence type="ECO:0000313" key="3">
    <source>
        <dbReference type="Proteomes" id="UP000752696"/>
    </source>
</evidence>
<keyword evidence="3" id="KW-1185">Reference proteome</keyword>
<feature type="compositionally biased region" description="Basic residues" evidence="1">
    <location>
        <begin position="308"/>
        <end position="317"/>
    </location>
</feature>
<protein>
    <recommendedName>
        <fullName evidence="4">SoHo domain-containing protein</fullName>
    </recommendedName>
</protein>
<feature type="compositionally biased region" description="Basic and acidic residues" evidence="1">
    <location>
        <begin position="2024"/>
        <end position="2036"/>
    </location>
</feature>
<feature type="compositionally biased region" description="Low complexity" evidence="1">
    <location>
        <begin position="871"/>
        <end position="881"/>
    </location>
</feature>
<comment type="caution">
    <text evidence="2">The sequence shown here is derived from an EMBL/GenBank/DDBJ whole genome shotgun (WGS) entry which is preliminary data.</text>
</comment>
<gene>
    <name evidence="2" type="ORF">MHI_LOCUS599328</name>
</gene>
<feature type="compositionally biased region" description="Polar residues" evidence="1">
    <location>
        <begin position="28"/>
        <end position="38"/>
    </location>
</feature>
<feature type="compositionally biased region" description="Basic and acidic residues" evidence="1">
    <location>
        <begin position="755"/>
        <end position="764"/>
    </location>
</feature>
<feature type="compositionally biased region" description="Basic and acidic residues" evidence="1">
    <location>
        <begin position="1602"/>
        <end position="1620"/>
    </location>
</feature>
<evidence type="ECO:0008006" key="4">
    <source>
        <dbReference type="Google" id="ProtNLM"/>
    </source>
</evidence>
<feature type="region of interest" description="Disordered" evidence="1">
    <location>
        <begin position="1683"/>
        <end position="1732"/>
    </location>
</feature>
<evidence type="ECO:0000256" key="1">
    <source>
        <dbReference type="SAM" id="MobiDB-lite"/>
    </source>
</evidence>
<accession>A0A6V7HAJ5</accession>
<feature type="compositionally biased region" description="Basic and acidic residues" evidence="1">
    <location>
        <begin position="1948"/>
        <end position="2014"/>
    </location>
</feature>
<feature type="compositionally biased region" description="Low complexity" evidence="1">
    <location>
        <begin position="906"/>
        <end position="917"/>
    </location>
</feature>
<feature type="compositionally biased region" description="Basic and acidic residues" evidence="1">
    <location>
        <begin position="66"/>
        <end position="84"/>
    </location>
</feature>
<feature type="region of interest" description="Disordered" evidence="1">
    <location>
        <begin position="381"/>
        <end position="491"/>
    </location>
</feature>
<feature type="compositionally biased region" description="Basic residues" evidence="1">
    <location>
        <begin position="1"/>
        <end position="22"/>
    </location>
</feature>
<feature type="compositionally biased region" description="Basic and acidic residues" evidence="1">
    <location>
        <begin position="689"/>
        <end position="725"/>
    </location>
</feature>
<feature type="compositionally biased region" description="Basic and acidic residues" evidence="1">
    <location>
        <begin position="660"/>
        <end position="679"/>
    </location>
</feature>
<dbReference type="OrthoDB" id="19092at2759"/>
<feature type="compositionally biased region" description="Basic and acidic residues" evidence="1">
    <location>
        <begin position="1562"/>
        <end position="1573"/>
    </location>
</feature>
<feature type="region of interest" description="Disordered" evidence="1">
    <location>
        <begin position="504"/>
        <end position="998"/>
    </location>
</feature>
<feature type="compositionally biased region" description="Basic and acidic residues" evidence="1">
    <location>
        <begin position="773"/>
        <end position="810"/>
    </location>
</feature>
<feature type="compositionally biased region" description="Basic and acidic residues" evidence="1">
    <location>
        <begin position="2043"/>
        <end position="2054"/>
    </location>
</feature>
<feature type="region of interest" description="Disordered" evidence="1">
    <location>
        <begin position="1433"/>
        <end position="1497"/>
    </location>
</feature>